<proteinExistence type="predicted"/>
<evidence type="ECO:0000256" key="1">
    <source>
        <dbReference type="ARBA" id="ARBA00004123"/>
    </source>
</evidence>
<feature type="region of interest" description="Disordered" evidence="5">
    <location>
        <begin position="87"/>
        <end position="114"/>
    </location>
</feature>
<dbReference type="InParanoid" id="A0A1C7NK96"/>
<dbReference type="PROSITE" id="PS50217">
    <property type="entry name" value="BZIP"/>
    <property type="match status" value="1"/>
</dbReference>
<evidence type="ECO:0000256" key="2">
    <source>
        <dbReference type="ARBA" id="ARBA00023015"/>
    </source>
</evidence>
<feature type="domain" description="BZIP" evidence="7">
    <location>
        <begin position="153"/>
        <end position="207"/>
    </location>
</feature>
<evidence type="ECO:0000256" key="3">
    <source>
        <dbReference type="ARBA" id="ARBA00023163"/>
    </source>
</evidence>
<dbReference type="InterPro" id="IPR004827">
    <property type="entry name" value="bZIP"/>
</dbReference>
<dbReference type="PANTHER" id="PTHR19304">
    <property type="entry name" value="CYCLIC-AMP RESPONSE ELEMENT BINDING PROTEIN"/>
    <property type="match status" value="1"/>
</dbReference>
<evidence type="ECO:0000256" key="5">
    <source>
        <dbReference type="SAM" id="MobiDB-lite"/>
    </source>
</evidence>
<evidence type="ECO:0000256" key="4">
    <source>
        <dbReference type="ARBA" id="ARBA00023242"/>
    </source>
</evidence>
<reference evidence="8 9" key="1">
    <citation type="submission" date="2016-03" db="EMBL/GenBank/DDBJ databases">
        <title>Choanephora cucurbitarum.</title>
        <authorList>
            <person name="Min B."/>
            <person name="Park H."/>
            <person name="Park J.-H."/>
            <person name="Shin H.-D."/>
            <person name="Choi I.-G."/>
        </authorList>
    </citation>
    <scope>NUCLEOTIDE SEQUENCE [LARGE SCALE GENOMIC DNA]</scope>
    <source>
        <strain evidence="8 9">KUS-F28377</strain>
    </source>
</reference>
<evidence type="ECO:0000313" key="9">
    <source>
        <dbReference type="Proteomes" id="UP000093000"/>
    </source>
</evidence>
<evidence type="ECO:0000256" key="6">
    <source>
        <dbReference type="SAM" id="Phobius"/>
    </source>
</evidence>
<dbReference type="InterPro" id="IPR046347">
    <property type="entry name" value="bZIP_sf"/>
</dbReference>
<dbReference type="Pfam" id="PF00170">
    <property type="entry name" value="bZIP_1"/>
    <property type="match status" value="1"/>
</dbReference>
<accession>A0A1C7NK96</accession>
<keyword evidence="3" id="KW-0804">Transcription</keyword>
<sequence length="241" mass="27448">MNDTSITDNPGLLSSTPDTLYGPPDLVMNNSSSTTVTVLEKEAVFPPVYSVLPTTKLEEEPNPFEESFEVATDPVIVNDTWHLKSGMISPPTLSDNKQSRRAPKRSRKSSAHTIEDEEKRKNFLERNRIGMISFFSLFLCVWRTINLLFFFLKKKKAALKCRQRKKQWLQNLQAKVEYLVNENEQYHLQTNALREELIQLKTLLMAHKDCPINQSATQIALSRPLPPSLLPSNPPSLLPSL</sequence>
<comment type="caution">
    <text evidence="8">The sequence shown here is derived from an EMBL/GenBank/DDBJ whole genome shotgun (WGS) entry which is preliminary data.</text>
</comment>
<dbReference type="Proteomes" id="UP000093000">
    <property type="component" value="Unassembled WGS sequence"/>
</dbReference>
<evidence type="ECO:0000313" key="8">
    <source>
        <dbReference type="EMBL" id="OBZ89475.1"/>
    </source>
</evidence>
<dbReference type="GO" id="GO:0003700">
    <property type="term" value="F:DNA-binding transcription factor activity"/>
    <property type="evidence" value="ECO:0007669"/>
    <property type="project" value="InterPro"/>
</dbReference>
<keyword evidence="2" id="KW-0805">Transcription regulation</keyword>
<feature type="compositionally biased region" description="Basic residues" evidence="5">
    <location>
        <begin position="99"/>
        <end position="110"/>
    </location>
</feature>
<dbReference type="GO" id="GO:0005634">
    <property type="term" value="C:nucleus"/>
    <property type="evidence" value="ECO:0007669"/>
    <property type="project" value="UniProtKB-SubCell"/>
</dbReference>
<dbReference type="Gene3D" id="1.20.5.170">
    <property type="match status" value="1"/>
</dbReference>
<dbReference type="SUPFAM" id="SSF57959">
    <property type="entry name" value="Leucine zipper domain"/>
    <property type="match status" value="1"/>
</dbReference>
<name>A0A1C7NK96_9FUNG</name>
<comment type="subcellular location">
    <subcellularLocation>
        <location evidence="1">Nucleus</location>
    </subcellularLocation>
</comment>
<dbReference type="SMART" id="SM00338">
    <property type="entry name" value="BRLZ"/>
    <property type="match status" value="1"/>
</dbReference>
<dbReference type="CDD" id="cd14687">
    <property type="entry name" value="bZIP_ATF2"/>
    <property type="match status" value="1"/>
</dbReference>
<feature type="transmembrane region" description="Helical" evidence="6">
    <location>
        <begin position="129"/>
        <end position="152"/>
    </location>
</feature>
<keyword evidence="9" id="KW-1185">Reference proteome</keyword>
<feature type="compositionally biased region" description="Polar residues" evidence="5">
    <location>
        <begin position="1"/>
        <end position="18"/>
    </location>
</feature>
<protein>
    <submittedName>
        <fullName evidence="8">Transcription factor atf1</fullName>
    </submittedName>
</protein>
<keyword evidence="6" id="KW-1133">Transmembrane helix</keyword>
<keyword evidence="6" id="KW-0472">Membrane</keyword>
<dbReference type="OrthoDB" id="295274at2759"/>
<dbReference type="InterPro" id="IPR051027">
    <property type="entry name" value="bZIP_transcription_factors"/>
</dbReference>
<gene>
    <name evidence="8" type="primary">atf1_0</name>
    <name evidence="8" type="ORF">A0J61_02482</name>
</gene>
<feature type="region of interest" description="Disordered" evidence="5">
    <location>
        <begin position="1"/>
        <end position="25"/>
    </location>
</feature>
<dbReference type="AlphaFoldDB" id="A0A1C7NK96"/>
<keyword evidence="4" id="KW-0539">Nucleus</keyword>
<dbReference type="EMBL" id="LUGH01000094">
    <property type="protein sequence ID" value="OBZ89475.1"/>
    <property type="molecule type" value="Genomic_DNA"/>
</dbReference>
<dbReference type="STRING" id="101091.A0A1C7NK96"/>
<organism evidence="8 9">
    <name type="scientific">Choanephora cucurbitarum</name>
    <dbReference type="NCBI Taxonomy" id="101091"/>
    <lineage>
        <taxon>Eukaryota</taxon>
        <taxon>Fungi</taxon>
        <taxon>Fungi incertae sedis</taxon>
        <taxon>Mucoromycota</taxon>
        <taxon>Mucoromycotina</taxon>
        <taxon>Mucoromycetes</taxon>
        <taxon>Mucorales</taxon>
        <taxon>Mucorineae</taxon>
        <taxon>Choanephoraceae</taxon>
        <taxon>Choanephoroideae</taxon>
        <taxon>Choanephora</taxon>
    </lineage>
</organism>
<keyword evidence="6" id="KW-0812">Transmembrane</keyword>
<evidence type="ECO:0000259" key="7">
    <source>
        <dbReference type="PROSITE" id="PS50217"/>
    </source>
</evidence>